<name>T1K2B3_TETUR</name>
<dbReference type="HOGENOM" id="CLU_3360297_0_0_1"/>
<sequence>MVFTKFLERVNAKLELSIVGIKFACKVSKTFRFLIP</sequence>
<dbReference type="EnsemblMetazoa" id="tetur04g04420.1">
    <property type="protein sequence ID" value="tetur04g04420.1"/>
    <property type="gene ID" value="tetur04g04420"/>
</dbReference>
<protein>
    <submittedName>
        <fullName evidence="1">Uncharacterized protein</fullName>
    </submittedName>
</protein>
<dbReference type="Proteomes" id="UP000015104">
    <property type="component" value="Unassembled WGS sequence"/>
</dbReference>
<accession>T1K2B3</accession>
<organism evidence="1 2">
    <name type="scientific">Tetranychus urticae</name>
    <name type="common">Two-spotted spider mite</name>
    <dbReference type="NCBI Taxonomy" id="32264"/>
    <lineage>
        <taxon>Eukaryota</taxon>
        <taxon>Metazoa</taxon>
        <taxon>Ecdysozoa</taxon>
        <taxon>Arthropoda</taxon>
        <taxon>Chelicerata</taxon>
        <taxon>Arachnida</taxon>
        <taxon>Acari</taxon>
        <taxon>Acariformes</taxon>
        <taxon>Trombidiformes</taxon>
        <taxon>Prostigmata</taxon>
        <taxon>Eleutherengona</taxon>
        <taxon>Raphignathae</taxon>
        <taxon>Tetranychoidea</taxon>
        <taxon>Tetranychidae</taxon>
        <taxon>Tetranychus</taxon>
    </lineage>
</organism>
<reference evidence="1" key="2">
    <citation type="submission" date="2015-06" db="UniProtKB">
        <authorList>
            <consortium name="EnsemblMetazoa"/>
        </authorList>
    </citation>
    <scope>IDENTIFICATION</scope>
</reference>
<keyword evidence="2" id="KW-1185">Reference proteome</keyword>
<dbReference type="AlphaFoldDB" id="T1K2B3"/>
<dbReference type="EMBL" id="CAEY01001361">
    <property type="status" value="NOT_ANNOTATED_CDS"/>
    <property type="molecule type" value="Genomic_DNA"/>
</dbReference>
<reference evidence="2" key="1">
    <citation type="submission" date="2011-08" db="EMBL/GenBank/DDBJ databases">
        <authorList>
            <person name="Rombauts S."/>
        </authorList>
    </citation>
    <scope>NUCLEOTIDE SEQUENCE</scope>
    <source>
        <strain evidence="2">London</strain>
    </source>
</reference>
<evidence type="ECO:0000313" key="1">
    <source>
        <dbReference type="EnsemblMetazoa" id="tetur04g04420.1"/>
    </source>
</evidence>
<evidence type="ECO:0000313" key="2">
    <source>
        <dbReference type="Proteomes" id="UP000015104"/>
    </source>
</evidence>
<proteinExistence type="predicted"/>